<dbReference type="InterPro" id="IPR013425">
    <property type="entry name" value="Autotrns_rpt"/>
</dbReference>
<evidence type="ECO:0000313" key="4">
    <source>
        <dbReference type="Proteomes" id="UP000033684"/>
    </source>
</evidence>
<dbReference type="InterPro" id="IPR014755">
    <property type="entry name" value="Cu-Rt/internalin_Ig-like"/>
</dbReference>
<dbReference type="Gene3D" id="2.60.40.1220">
    <property type="match status" value="2"/>
</dbReference>
<dbReference type="RefSeq" id="WP_045780646.1">
    <property type="nucleotide sequence ID" value="NZ_LAJX01000294.1"/>
</dbReference>
<reference evidence="3 4" key="2">
    <citation type="journal article" date="2016" name="Microb. Ecol.">
        <title>Genome Characteristics of a Novel Type I Methanotroph (Sn10-6) Isolated from a Flooded Indian Rice Field.</title>
        <authorList>
            <person name="Rahalkar M.C."/>
            <person name="Pandit P.S."/>
            <person name="Dhakephalkar P.K."/>
            <person name="Pore S."/>
            <person name="Arora P."/>
            <person name="Kapse N."/>
        </authorList>
    </citation>
    <scope>NUCLEOTIDE SEQUENCE [LARGE SCALE GENOMIC DNA]</scope>
    <source>
        <strain evidence="3 4">Sn10-6</strain>
    </source>
</reference>
<feature type="non-terminal residue" evidence="3">
    <location>
        <position position="1"/>
    </location>
</feature>
<accession>A0A0F3IF30</accession>
<feature type="domain" description="Bacterial Ig-like" evidence="2">
    <location>
        <begin position="350"/>
        <end position="450"/>
    </location>
</feature>
<protein>
    <recommendedName>
        <fullName evidence="2">Bacterial Ig-like domain-containing protein</fullName>
    </recommendedName>
</protein>
<dbReference type="InterPro" id="IPR044048">
    <property type="entry name" value="Big_12"/>
</dbReference>
<reference evidence="4" key="1">
    <citation type="submission" date="2015-03" db="EMBL/GenBank/DDBJ databases">
        <title>Draft genome sequence of a novel methanotroph (Sn10-6) isolated from flooded ricefield rhizosphere in India.</title>
        <authorList>
            <person name="Pandit P.S."/>
            <person name="Pore S.D."/>
            <person name="Arora P."/>
            <person name="Kapse N.G."/>
            <person name="Dhakephalkar P.K."/>
            <person name="Rahalkar M.C."/>
        </authorList>
    </citation>
    <scope>NUCLEOTIDE SEQUENCE [LARGE SCALE GENOMIC DNA]</scope>
    <source>
        <strain evidence="4">Sn10-6</strain>
    </source>
</reference>
<dbReference type="SUPFAM" id="SSF51126">
    <property type="entry name" value="Pectin lyase-like"/>
    <property type="match status" value="1"/>
</dbReference>
<dbReference type="Proteomes" id="UP000033684">
    <property type="component" value="Unassembled WGS sequence"/>
</dbReference>
<feature type="domain" description="Bacterial Ig-like" evidence="2">
    <location>
        <begin position="452"/>
        <end position="544"/>
    </location>
</feature>
<dbReference type="Pfam" id="PF19078">
    <property type="entry name" value="Big_12"/>
    <property type="match status" value="2"/>
</dbReference>
<dbReference type="Pfam" id="PF12951">
    <property type="entry name" value="PATR"/>
    <property type="match status" value="1"/>
</dbReference>
<evidence type="ECO:0000259" key="2">
    <source>
        <dbReference type="Pfam" id="PF19078"/>
    </source>
</evidence>
<dbReference type="NCBIfam" id="TIGR02601">
    <property type="entry name" value="autotrns_rpt"/>
    <property type="match status" value="1"/>
</dbReference>
<feature type="non-terminal residue" evidence="3">
    <location>
        <position position="544"/>
    </location>
</feature>
<evidence type="ECO:0000256" key="1">
    <source>
        <dbReference type="ARBA" id="ARBA00022729"/>
    </source>
</evidence>
<name>A0A0F3IF30_9GAMM</name>
<organism evidence="3 4">
    <name type="scientific">Methylocucumis oryzae</name>
    <dbReference type="NCBI Taxonomy" id="1632867"/>
    <lineage>
        <taxon>Bacteria</taxon>
        <taxon>Pseudomonadati</taxon>
        <taxon>Pseudomonadota</taxon>
        <taxon>Gammaproteobacteria</taxon>
        <taxon>Methylococcales</taxon>
        <taxon>Methylococcaceae</taxon>
        <taxon>Methylocucumis</taxon>
    </lineage>
</organism>
<keyword evidence="1" id="KW-0732">Signal</keyword>
<dbReference type="AlphaFoldDB" id="A0A0F3IF30"/>
<sequence>LTGTGVSGSGALASLSGDNSLSGAVTLTGNTRISVNTGSLTLSGIISDGANVFNLSKTGAGTLILSNTESYDGSTTVSAGTLLINGSISGTGSVSVASSAILGGTGYVAGAVTLSSSATIAPGINSAGLLTLNSDFTGASGAVLAVDLNGTTAGTNYDQIAVGGALDLNGLTATFNLGFTPIVGDSFTLINKTSSGAITGTLNGLAEGATFNASGVMFSISYIGGTGNDLVITVADVTRPTLSSFSVSDSDGRYKVGDTLTIVATMDEAVTAGSTFAVTLDTGVTINLTAATNGTTLTGNYTVSLNEASNDLTVSSYTTGTVTDLANNALTSTTLPSGNNIADTKNIIIDGVLPTAVISVSDTALKVGDMATVTFTFSEAVTNFTTTDVNVANGVLTNLITSDSGITWTATLTPDSNLTDTSNTLTLDLTGINDLAGNSGVGSANSGNYTLDTTRPTASIVVVDSALTIGDTSLVTITFSEAVNGFTNTDLTVENGSLSNVSSNDSGITWTATLTPDSNVTDTTNTLTLDLTGISDLAGNSGVG</sequence>
<evidence type="ECO:0000313" key="3">
    <source>
        <dbReference type="EMBL" id="KJV05128.1"/>
    </source>
</evidence>
<proteinExistence type="predicted"/>
<comment type="caution">
    <text evidence="3">The sequence shown here is derived from an EMBL/GenBank/DDBJ whole genome shotgun (WGS) entry which is preliminary data.</text>
</comment>
<dbReference type="InterPro" id="IPR011050">
    <property type="entry name" value="Pectin_lyase_fold/virulence"/>
</dbReference>
<dbReference type="EMBL" id="LAJX01000294">
    <property type="protein sequence ID" value="KJV05128.1"/>
    <property type="molecule type" value="Genomic_DNA"/>
</dbReference>
<keyword evidence="4" id="KW-1185">Reference proteome</keyword>
<gene>
    <name evidence="3" type="ORF">VZ94_20420</name>
</gene>